<dbReference type="Proteomes" id="UP000033103">
    <property type="component" value="Chromosome"/>
</dbReference>
<evidence type="ECO:0000313" key="6">
    <source>
        <dbReference type="Proteomes" id="UP000033103"/>
    </source>
</evidence>
<protein>
    <submittedName>
        <fullName evidence="5">Peptide ABC transporter substrate-binding protein</fullName>
    </submittedName>
</protein>
<evidence type="ECO:0000313" key="5">
    <source>
        <dbReference type="EMBL" id="AKC95286.1"/>
    </source>
</evidence>
<dbReference type="FunFam" id="3.40.50.300:FF:000016">
    <property type="entry name" value="Oligopeptide ABC transporter ATP-binding component"/>
    <property type="match status" value="1"/>
</dbReference>
<dbReference type="Pfam" id="PF00005">
    <property type="entry name" value="ABC_tran"/>
    <property type="match status" value="1"/>
</dbReference>
<gene>
    <name evidence="5" type="ORF">VC03_01725</name>
</gene>
<organism evidence="5 6">
    <name type="scientific">Sneathia vaginalis</name>
    <dbReference type="NCBI Taxonomy" id="187101"/>
    <lineage>
        <taxon>Bacteria</taxon>
        <taxon>Fusobacteriati</taxon>
        <taxon>Fusobacteriota</taxon>
        <taxon>Fusobacteriia</taxon>
        <taxon>Fusobacteriales</taxon>
        <taxon>Leptotrichiaceae</taxon>
        <taxon>Sneathia</taxon>
    </lineage>
</organism>
<dbReference type="GO" id="GO:0005524">
    <property type="term" value="F:ATP binding"/>
    <property type="evidence" value="ECO:0007669"/>
    <property type="project" value="UniProtKB-KW"/>
</dbReference>
<dbReference type="GO" id="GO:0016887">
    <property type="term" value="F:ATP hydrolysis activity"/>
    <property type="evidence" value="ECO:0007669"/>
    <property type="project" value="InterPro"/>
</dbReference>
<dbReference type="Pfam" id="PF08352">
    <property type="entry name" value="oligo_HPY"/>
    <property type="match status" value="1"/>
</dbReference>
<evidence type="ECO:0000256" key="3">
    <source>
        <dbReference type="ARBA" id="ARBA00022840"/>
    </source>
</evidence>
<sequence length="318" mass="36595">MSNIVMEVKGLKVHYPIRGGFFNRIIDYVYAVDGVDMVIEQGKSYGLVGESGSGKSTIGKSIIGLEKVTEGKVLYKGEEISLNKIKRKSSYRKDVQMIFQDSMSSLNPKKRVLDIIAEPLRNFERLTPEEEKRKVIELLEIVGMTEDTAYKYPFEFSGGQRQRIGVARSVATKPKLIIADEPVSALDLSVQAQVLNYMKDIQKQFGLSYIFISHDLGVVKHMCDEIYIMYRGRFVEKGIKKDIYTDPKHIYTKRLIAAIPDINPETRDKNREYRLLVEKEYKEKENVYYDKNGKVFDLIPLDKTNKNETHFVALKEVK</sequence>
<keyword evidence="3" id="KW-0067">ATP-binding</keyword>
<dbReference type="CDD" id="cd03257">
    <property type="entry name" value="ABC_NikE_OppD_transporters"/>
    <property type="match status" value="1"/>
</dbReference>
<name>A0A0E3Z9U3_9FUSO</name>
<dbReference type="InterPro" id="IPR013563">
    <property type="entry name" value="Oligopep_ABC_C"/>
</dbReference>
<accession>A0A0E3Z9U3</accession>
<dbReference type="PANTHER" id="PTHR43776:SF8">
    <property type="entry name" value="ABC TRANSPORTER, ATP-BINDING PROTEIN"/>
    <property type="match status" value="1"/>
</dbReference>
<dbReference type="KEGG" id="sns:VC03_01725"/>
<keyword evidence="2" id="KW-0547">Nucleotide-binding</keyword>
<dbReference type="Gene3D" id="3.40.50.300">
    <property type="entry name" value="P-loop containing nucleotide triphosphate hydrolases"/>
    <property type="match status" value="1"/>
</dbReference>
<dbReference type="InterPro" id="IPR017871">
    <property type="entry name" value="ABC_transporter-like_CS"/>
</dbReference>
<evidence type="ECO:0000256" key="1">
    <source>
        <dbReference type="ARBA" id="ARBA00022448"/>
    </source>
</evidence>
<dbReference type="GO" id="GO:0055085">
    <property type="term" value="P:transmembrane transport"/>
    <property type="evidence" value="ECO:0007669"/>
    <property type="project" value="UniProtKB-ARBA"/>
</dbReference>
<proteinExistence type="predicted"/>
<dbReference type="PROSITE" id="PS50893">
    <property type="entry name" value="ABC_TRANSPORTER_2"/>
    <property type="match status" value="1"/>
</dbReference>
<dbReference type="PATRIC" id="fig|1069640.6.peg.327"/>
<dbReference type="PROSITE" id="PS00211">
    <property type="entry name" value="ABC_TRANSPORTER_1"/>
    <property type="match status" value="1"/>
</dbReference>
<evidence type="ECO:0000256" key="2">
    <source>
        <dbReference type="ARBA" id="ARBA00022741"/>
    </source>
</evidence>
<dbReference type="STRING" id="187101.VC03_01725"/>
<dbReference type="AlphaFoldDB" id="A0A0E3Z9U3"/>
<evidence type="ECO:0000259" key="4">
    <source>
        <dbReference type="PROSITE" id="PS50893"/>
    </source>
</evidence>
<dbReference type="PANTHER" id="PTHR43776">
    <property type="entry name" value="TRANSPORT ATP-BINDING PROTEIN"/>
    <property type="match status" value="1"/>
</dbReference>
<dbReference type="InterPro" id="IPR050319">
    <property type="entry name" value="ABC_transp_ATP-bind"/>
</dbReference>
<dbReference type="SMART" id="SM00382">
    <property type="entry name" value="AAA"/>
    <property type="match status" value="1"/>
</dbReference>
<dbReference type="InterPro" id="IPR003439">
    <property type="entry name" value="ABC_transporter-like_ATP-bd"/>
</dbReference>
<dbReference type="InterPro" id="IPR027417">
    <property type="entry name" value="P-loop_NTPase"/>
</dbReference>
<reference evidence="5 6" key="1">
    <citation type="journal article" date="2012" name="BMC Genomics">
        <title>Genomic sequence analysis and characterization of Sneathia amnii sp. nov.</title>
        <authorList>
            <consortium name="Vaginal Microbiome Consortium (additional members)"/>
            <person name="Harwich M.D.Jr."/>
            <person name="Serrano M.G."/>
            <person name="Fettweis J.M."/>
            <person name="Alves J.M."/>
            <person name="Reimers M.A."/>
            <person name="Buck G.A."/>
            <person name="Jefferson K.K."/>
        </authorList>
    </citation>
    <scope>NUCLEOTIDE SEQUENCE [LARGE SCALE GENOMIC DNA]</scope>
    <source>
        <strain evidence="5 6">SN35</strain>
    </source>
</reference>
<keyword evidence="6" id="KW-1185">Reference proteome</keyword>
<dbReference type="SUPFAM" id="SSF52540">
    <property type="entry name" value="P-loop containing nucleoside triphosphate hydrolases"/>
    <property type="match status" value="1"/>
</dbReference>
<feature type="domain" description="ABC transporter" evidence="4">
    <location>
        <begin position="17"/>
        <end position="256"/>
    </location>
</feature>
<dbReference type="OrthoDB" id="9806285at2"/>
<keyword evidence="1" id="KW-0813">Transport</keyword>
<dbReference type="InterPro" id="IPR003593">
    <property type="entry name" value="AAA+_ATPase"/>
</dbReference>
<dbReference type="RefSeq" id="WP_046328392.1">
    <property type="nucleotide sequence ID" value="NZ_CP011280.1"/>
</dbReference>
<dbReference type="GO" id="GO:0015833">
    <property type="term" value="P:peptide transport"/>
    <property type="evidence" value="ECO:0007669"/>
    <property type="project" value="InterPro"/>
</dbReference>
<dbReference type="EMBL" id="CP011280">
    <property type="protein sequence ID" value="AKC95286.1"/>
    <property type="molecule type" value="Genomic_DNA"/>
</dbReference>
<dbReference type="HOGENOM" id="CLU_000604_1_23_0"/>